<keyword evidence="2" id="KW-1185">Reference proteome</keyword>
<reference evidence="1 2" key="1">
    <citation type="submission" date="2018-05" db="EMBL/GenBank/DDBJ databases">
        <title>The draft genome of strain NS-104.</title>
        <authorList>
            <person name="Hang P."/>
            <person name="Jiang J."/>
        </authorList>
    </citation>
    <scope>NUCLEOTIDE SEQUENCE [LARGE SCALE GENOMIC DNA]</scope>
    <source>
        <strain evidence="1 2">NS-104</strain>
    </source>
</reference>
<name>A0A2U2DHT1_9HYPH</name>
<evidence type="ECO:0000313" key="2">
    <source>
        <dbReference type="Proteomes" id="UP000245252"/>
    </source>
</evidence>
<dbReference type="Proteomes" id="UP000245252">
    <property type="component" value="Unassembled WGS sequence"/>
</dbReference>
<comment type="caution">
    <text evidence="1">The sequence shown here is derived from an EMBL/GenBank/DDBJ whole genome shotgun (WGS) entry which is preliminary data.</text>
</comment>
<protein>
    <submittedName>
        <fullName evidence="1">Uncharacterized protein</fullName>
    </submittedName>
</protein>
<proteinExistence type="predicted"/>
<evidence type="ECO:0000313" key="1">
    <source>
        <dbReference type="EMBL" id="PWE52801.1"/>
    </source>
</evidence>
<dbReference type="EMBL" id="QFBC01000020">
    <property type="protein sequence ID" value="PWE52801.1"/>
    <property type="molecule type" value="Genomic_DNA"/>
</dbReference>
<gene>
    <name evidence="1" type="ORF">DEM27_28785</name>
</gene>
<accession>A0A2U2DHT1</accession>
<organism evidence="1 2">
    <name type="scientific">Metarhizobium album</name>
    <dbReference type="NCBI Taxonomy" id="2182425"/>
    <lineage>
        <taxon>Bacteria</taxon>
        <taxon>Pseudomonadati</taxon>
        <taxon>Pseudomonadota</taxon>
        <taxon>Alphaproteobacteria</taxon>
        <taxon>Hyphomicrobiales</taxon>
        <taxon>Rhizobiaceae</taxon>
        <taxon>Metarhizobium</taxon>
    </lineage>
</organism>
<sequence length="62" mass="6956">MNELRLLKANRETSISLLDISIPLSAAGFTVADIVDALFQMKLDKDIDLINGDRLRITRDIL</sequence>
<dbReference type="AlphaFoldDB" id="A0A2U2DHT1"/>